<proteinExistence type="predicted"/>
<keyword evidence="2" id="KW-0677">Repeat</keyword>
<dbReference type="SMART" id="SM00717">
    <property type="entry name" value="SANT"/>
    <property type="match status" value="2"/>
</dbReference>
<feature type="domain" description="Myb-like" evidence="9">
    <location>
        <begin position="46"/>
        <end position="105"/>
    </location>
</feature>
<dbReference type="FunFam" id="1.10.10.60:FF:000061">
    <property type="entry name" value="Trihelix transcription factor GT-2"/>
    <property type="match status" value="1"/>
</dbReference>
<evidence type="ECO:0000256" key="4">
    <source>
        <dbReference type="ARBA" id="ARBA00023125"/>
    </source>
</evidence>
<evidence type="ECO:0000256" key="8">
    <source>
        <dbReference type="SAM" id="MobiDB-lite"/>
    </source>
</evidence>
<sequence length="492" mass="56849">MENSILPENPVAATGYRENEEVGAGFGEEEEDVKSEEDDRYLIGHRWPRQETLALLRIRSDMDAAFRDSSPKGKASLWEEVSRKLSKLGYNRSTKKCKEKFENVYKYHRRTKGGRSCKPNSKYYRFLEQLEALDNNHVLGSLESADKVQVSMDATPASPINIIPNVIPMSFQSPSVNFVDTTSTSTASIYSEESDGTRKKKRKLMDFFERLMKQLIEKQEKLQKKFLQTIEKCEQNRIAREEAWKKQELDMIKRERELLAQERSIAAAKDTAVLLFLQRFSQQDDSVQMSNNLINMMQLAENQNYPAEKLAKTQENGSMDNFVHVSSSRWPKEEIEALIRLRSNLDMQYQENGPKGSLWEGVSAGMKKLGYNRSAKRCKEKWENMNKYFKRVKDKKRRRAEDSKTCPYFQQLDALYKDKIGKVHNSVNSCYELKSEELKAHMMGEQERMESATTEDGESENVDQNQDDSGEKGDEDGYRIVANNPSSVVIME</sequence>
<dbReference type="GO" id="GO:0006355">
    <property type="term" value="P:regulation of DNA-templated transcription"/>
    <property type="evidence" value="ECO:0007669"/>
    <property type="project" value="UniProtKB-ARBA"/>
</dbReference>
<dbReference type="PROSITE" id="PS50090">
    <property type="entry name" value="MYB_LIKE"/>
    <property type="match status" value="2"/>
</dbReference>
<feature type="compositionally biased region" description="Acidic residues" evidence="8">
    <location>
        <begin position="27"/>
        <end position="37"/>
    </location>
</feature>
<dbReference type="GO" id="GO:0005634">
    <property type="term" value="C:nucleus"/>
    <property type="evidence" value="ECO:0007669"/>
    <property type="project" value="UniProtKB-SubCell"/>
</dbReference>
<protein>
    <submittedName>
        <fullName evidence="10">Uncharacterized protein MANES_12G150200</fullName>
    </submittedName>
</protein>
<feature type="coiled-coil region" evidence="7">
    <location>
        <begin position="205"/>
        <end position="236"/>
    </location>
</feature>
<keyword evidence="6" id="KW-0539">Nucleus</keyword>
<keyword evidence="5" id="KW-0804">Transcription</keyword>
<dbReference type="AlphaFoldDB" id="A0A2P2K3X6"/>
<dbReference type="Pfam" id="PF13837">
    <property type="entry name" value="Myb_DNA-bind_4"/>
    <property type="match status" value="2"/>
</dbReference>
<dbReference type="InterPro" id="IPR044822">
    <property type="entry name" value="Myb_DNA-bind_4"/>
</dbReference>
<name>A0A2P2K3X6_RHIMU</name>
<evidence type="ECO:0000256" key="2">
    <source>
        <dbReference type="ARBA" id="ARBA00022737"/>
    </source>
</evidence>
<dbReference type="EMBL" id="GGEC01019941">
    <property type="protein sequence ID" value="MBX00425.1"/>
    <property type="molecule type" value="Transcribed_RNA"/>
</dbReference>
<evidence type="ECO:0000256" key="6">
    <source>
        <dbReference type="ARBA" id="ARBA00023242"/>
    </source>
</evidence>
<dbReference type="PANTHER" id="PTHR21654">
    <property type="entry name" value="FI21293P1"/>
    <property type="match status" value="1"/>
</dbReference>
<feature type="compositionally biased region" description="Basic and acidic residues" evidence="8">
    <location>
        <begin position="469"/>
        <end position="478"/>
    </location>
</feature>
<keyword evidence="3" id="KW-0805">Transcription regulation</keyword>
<dbReference type="FunFam" id="1.10.10.60:FF:000092">
    <property type="entry name" value="Trihelix transcription factor GT-2"/>
    <property type="match status" value="1"/>
</dbReference>
<accession>A0A2P2K3X6</accession>
<feature type="compositionally biased region" description="Acidic residues" evidence="8">
    <location>
        <begin position="453"/>
        <end position="468"/>
    </location>
</feature>
<evidence type="ECO:0000256" key="1">
    <source>
        <dbReference type="ARBA" id="ARBA00004123"/>
    </source>
</evidence>
<dbReference type="GO" id="GO:0003677">
    <property type="term" value="F:DNA binding"/>
    <property type="evidence" value="ECO:0007669"/>
    <property type="project" value="UniProtKB-KW"/>
</dbReference>
<dbReference type="CDD" id="cd12203">
    <property type="entry name" value="GT1"/>
    <property type="match status" value="2"/>
</dbReference>
<evidence type="ECO:0000256" key="7">
    <source>
        <dbReference type="SAM" id="Coils"/>
    </source>
</evidence>
<keyword evidence="4" id="KW-0238">DNA-binding</keyword>
<evidence type="ECO:0000256" key="3">
    <source>
        <dbReference type="ARBA" id="ARBA00023015"/>
    </source>
</evidence>
<evidence type="ECO:0000259" key="9">
    <source>
        <dbReference type="PROSITE" id="PS50090"/>
    </source>
</evidence>
<dbReference type="PANTHER" id="PTHR21654:SF14">
    <property type="entry name" value="TRIHELIX TRANSCRIPTION FACTOR GTL1-LIKE"/>
    <property type="match status" value="1"/>
</dbReference>
<keyword evidence="7" id="KW-0175">Coiled coil</keyword>
<comment type="subcellular location">
    <subcellularLocation>
        <location evidence="1">Nucleus</location>
    </subcellularLocation>
</comment>
<reference evidence="10" key="1">
    <citation type="submission" date="2018-02" db="EMBL/GenBank/DDBJ databases">
        <title>Rhizophora mucronata_Transcriptome.</title>
        <authorList>
            <person name="Meera S.P."/>
            <person name="Sreeshan A."/>
            <person name="Augustine A."/>
        </authorList>
    </citation>
    <scope>NUCLEOTIDE SEQUENCE</scope>
    <source>
        <tissue evidence="10">Leaf</tissue>
    </source>
</reference>
<dbReference type="Gene3D" id="1.10.10.60">
    <property type="entry name" value="Homeodomain-like"/>
    <property type="match status" value="2"/>
</dbReference>
<feature type="region of interest" description="Disordered" evidence="8">
    <location>
        <begin position="444"/>
        <end position="492"/>
    </location>
</feature>
<feature type="region of interest" description="Disordered" evidence="8">
    <location>
        <begin position="1"/>
        <end position="37"/>
    </location>
</feature>
<organism evidence="10">
    <name type="scientific">Rhizophora mucronata</name>
    <name type="common">Asiatic mangrove</name>
    <dbReference type="NCBI Taxonomy" id="61149"/>
    <lineage>
        <taxon>Eukaryota</taxon>
        <taxon>Viridiplantae</taxon>
        <taxon>Streptophyta</taxon>
        <taxon>Embryophyta</taxon>
        <taxon>Tracheophyta</taxon>
        <taxon>Spermatophyta</taxon>
        <taxon>Magnoliopsida</taxon>
        <taxon>eudicotyledons</taxon>
        <taxon>Gunneridae</taxon>
        <taxon>Pentapetalae</taxon>
        <taxon>rosids</taxon>
        <taxon>fabids</taxon>
        <taxon>Malpighiales</taxon>
        <taxon>Rhizophoraceae</taxon>
        <taxon>Rhizophora</taxon>
    </lineage>
</organism>
<evidence type="ECO:0000256" key="5">
    <source>
        <dbReference type="ARBA" id="ARBA00023163"/>
    </source>
</evidence>
<dbReference type="InterPro" id="IPR001005">
    <property type="entry name" value="SANT/Myb"/>
</dbReference>
<feature type="domain" description="Myb-like" evidence="9">
    <location>
        <begin position="328"/>
        <end position="386"/>
    </location>
</feature>
<evidence type="ECO:0000313" key="10">
    <source>
        <dbReference type="EMBL" id="MBX00425.1"/>
    </source>
</evidence>
<feature type="compositionally biased region" description="Polar residues" evidence="8">
    <location>
        <begin position="483"/>
        <end position="492"/>
    </location>
</feature>